<reference evidence="1" key="1">
    <citation type="journal article" date="2015" name="Nature">
        <title>Complex archaea that bridge the gap between prokaryotes and eukaryotes.</title>
        <authorList>
            <person name="Spang A."/>
            <person name="Saw J.H."/>
            <person name="Jorgensen S.L."/>
            <person name="Zaremba-Niedzwiedzka K."/>
            <person name="Martijn J."/>
            <person name="Lind A.E."/>
            <person name="van Eijk R."/>
            <person name="Schleper C."/>
            <person name="Guy L."/>
            <person name="Ettema T.J."/>
        </authorList>
    </citation>
    <scope>NUCLEOTIDE SEQUENCE</scope>
</reference>
<sequence>MKEITIEVTNDKFNTIKWLLGMRYGEKKGIKTLINNAIDEIIFKEAKKVTNNINKDIKEITNFVS</sequence>
<name>A0A0F8XZN0_9ZZZZ</name>
<accession>A0A0F8XZN0</accession>
<proteinExistence type="predicted"/>
<organism evidence="1">
    <name type="scientific">marine sediment metagenome</name>
    <dbReference type="NCBI Taxonomy" id="412755"/>
    <lineage>
        <taxon>unclassified sequences</taxon>
        <taxon>metagenomes</taxon>
        <taxon>ecological metagenomes</taxon>
    </lineage>
</organism>
<comment type="caution">
    <text evidence="1">The sequence shown here is derived from an EMBL/GenBank/DDBJ whole genome shotgun (WGS) entry which is preliminary data.</text>
</comment>
<protein>
    <submittedName>
        <fullName evidence="1">Uncharacterized protein</fullName>
    </submittedName>
</protein>
<evidence type="ECO:0000313" key="1">
    <source>
        <dbReference type="EMBL" id="KKK41586.1"/>
    </source>
</evidence>
<dbReference type="AlphaFoldDB" id="A0A0F8XZN0"/>
<dbReference type="EMBL" id="LAZR01070388">
    <property type="protein sequence ID" value="KKK41586.1"/>
    <property type="molecule type" value="Genomic_DNA"/>
</dbReference>
<gene>
    <name evidence="1" type="ORF">LCGC14_2621100</name>
</gene>